<keyword evidence="2" id="KW-1133">Transmembrane helix</keyword>
<dbReference type="EMBL" id="RQTE01000208">
    <property type="protein sequence ID" value="RZI00970.1"/>
    <property type="molecule type" value="Genomic_DNA"/>
</dbReference>
<dbReference type="RefSeq" id="WP_130135668.1">
    <property type="nucleotide sequence ID" value="NZ_RQTG01000130.1"/>
</dbReference>
<comment type="caution">
    <text evidence="4">The sequence shown here is derived from an EMBL/GenBank/DDBJ whole genome shotgun (WGS) entry which is preliminary data.</text>
</comment>
<organism evidence="4 5">
    <name type="scientific">Staphylococcus condimenti</name>
    <dbReference type="NCBI Taxonomy" id="70255"/>
    <lineage>
        <taxon>Bacteria</taxon>
        <taxon>Bacillati</taxon>
        <taxon>Bacillota</taxon>
        <taxon>Bacilli</taxon>
        <taxon>Bacillales</taxon>
        <taxon>Staphylococcaceae</taxon>
        <taxon>Staphylococcus</taxon>
    </lineage>
</organism>
<sequence>MKFCTHCGKPLEPDEKFCSKCGTKVPESQREKPSRSNMNRGGAVNQQQRPSSNHKKPAWLFVVIGFVIALLISGIGYAAYNAYNNKNADKGQEHHSTTSDQNQSTTNKEDELPETKPVSINVNTDSFSENYMNADNSSGYDGFYIGDTKDSIEHSYGKAEGTMDINGNEAYQYGNIAVSYDNNDQVDHVFVTPHDMSTSEFTDFHNTPNERRGDTWYYDKNKDNGYTIKVYTDGSEVQAIENIDQI</sequence>
<keyword evidence="2" id="KW-0472">Membrane</keyword>
<evidence type="ECO:0000256" key="2">
    <source>
        <dbReference type="SAM" id="Phobius"/>
    </source>
</evidence>
<feature type="compositionally biased region" description="Polar residues" evidence="1">
    <location>
        <begin position="35"/>
        <end position="51"/>
    </location>
</feature>
<feature type="domain" description="Zinc-ribbon" evidence="3">
    <location>
        <begin position="3"/>
        <end position="25"/>
    </location>
</feature>
<dbReference type="InterPro" id="IPR026870">
    <property type="entry name" value="Zinc_ribbon_dom"/>
</dbReference>
<proteinExistence type="predicted"/>
<evidence type="ECO:0000313" key="5">
    <source>
        <dbReference type="Proteomes" id="UP000293854"/>
    </source>
</evidence>
<dbReference type="AlphaFoldDB" id="A0A4Q7CMM8"/>
<accession>A0A4Q7CMM8</accession>
<dbReference type="Pfam" id="PF13240">
    <property type="entry name" value="Zn_Ribbon_1"/>
    <property type="match status" value="1"/>
</dbReference>
<dbReference type="Proteomes" id="UP000293854">
    <property type="component" value="Unassembled WGS sequence"/>
</dbReference>
<evidence type="ECO:0000313" key="4">
    <source>
        <dbReference type="EMBL" id="RZI00970.1"/>
    </source>
</evidence>
<feature type="transmembrane region" description="Helical" evidence="2">
    <location>
        <begin position="58"/>
        <end position="80"/>
    </location>
</feature>
<feature type="region of interest" description="Disordered" evidence="1">
    <location>
        <begin position="18"/>
        <end position="52"/>
    </location>
</feature>
<evidence type="ECO:0000259" key="3">
    <source>
        <dbReference type="Pfam" id="PF13240"/>
    </source>
</evidence>
<feature type="region of interest" description="Disordered" evidence="1">
    <location>
        <begin position="89"/>
        <end position="117"/>
    </location>
</feature>
<reference evidence="4 5" key="1">
    <citation type="submission" date="2018-11" db="EMBL/GenBank/DDBJ databases">
        <title>Genomic profiling of Staphylococcus species from a Poultry farm system in KwaZulu-Natal, South Africa.</title>
        <authorList>
            <person name="Amoako D.G."/>
            <person name="Somboro A.M."/>
            <person name="Abia A.L.K."/>
            <person name="Bester L.A."/>
            <person name="Essack S.Y."/>
        </authorList>
    </citation>
    <scope>NUCLEOTIDE SEQUENCE [LARGE SCALE GENOMIC DNA]</scope>
    <source>
        <strain evidence="4 5">SA11</strain>
    </source>
</reference>
<name>A0A4Q7CMM8_9STAP</name>
<evidence type="ECO:0000256" key="1">
    <source>
        <dbReference type="SAM" id="MobiDB-lite"/>
    </source>
</evidence>
<gene>
    <name evidence="4" type="ORF">EIG99_09980</name>
</gene>
<protein>
    <submittedName>
        <fullName evidence="4">Zinc-ribbon domain-containing protein</fullName>
    </submittedName>
</protein>
<keyword evidence="2" id="KW-0812">Transmembrane</keyword>